<dbReference type="Proteomes" id="UP001501842">
    <property type="component" value="Unassembled WGS sequence"/>
</dbReference>
<name>A0ABN3UUP3_9ACTN</name>
<sequence length="151" mass="16678">MLRALRLAGVFVPATLAVSGVVIPAALPEEVTPVEDGYLYRDVVDGRQVFEYHYKSWNLQGNFSPRSLATDFRVRMGLPVLGPVTMGTGKGDLRNGVTVNFSRSVAKGSARLYLKGGRKVWAHVKAETITGKTDHDVHLFDLERTPKIARR</sequence>
<protein>
    <submittedName>
        <fullName evidence="2">Uncharacterized protein</fullName>
    </submittedName>
</protein>
<proteinExistence type="predicted"/>
<comment type="caution">
    <text evidence="2">The sequence shown here is derived from an EMBL/GenBank/DDBJ whole genome shotgun (WGS) entry which is preliminary data.</text>
</comment>
<feature type="chain" id="PRO_5045789684" evidence="1">
    <location>
        <begin position="20"/>
        <end position="151"/>
    </location>
</feature>
<reference evidence="2 3" key="1">
    <citation type="journal article" date="2019" name="Int. J. Syst. Evol. Microbiol.">
        <title>The Global Catalogue of Microorganisms (GCM) 10K type strain sequencing project: providing services to taxonomists for standard genome sequencing and annotation.</title>
        <authorList>
            <consortium name="The Broad Institute Genomics Platform"/>
            <consortium name="The Broad Institute Genome Sequencing Center for Infectious Disease"/>
            <person name="Wu L."/>
            <person name="Ma J."/>
        </authorList>
    </citation>
    <scope>NUCLEOTIDE SEQUENCE [LARGE SCALE GENOMIC DNA]</scope>
    <source>
        <strain evidence="2 3">JCM 8201</strain>
    </source>
</reference>
<gene>
    <name evidence="2" type="ORF">GCM10010439_73650</name>
</gene>
<evidence type="ECO:0000256" key="1">
    <source>
        <dbReference type="SAM" id="SignalP"/>
    </source>
</evidence>
<evidence type="ECO:0000313" key="2">
    <source>
        <dbReference type="EMBL" id="GAA2738723.1"/>
    </source>
</evidence>
<keyword evidence="1" id="KW-0732">Signal</keyword>
<accession>A0ABN3UUP3</accession>
<evidence type="ECO:0000313" key="3">
    <source>
        <dbReference type="Proteomes" id="UP001501842"/>
    </source>
</evidence>
<keyword evidence="3" id="KW-1185">Reference proteome</keyword>
<dbReference type="RefSeq" id="WP_344458333.1">
    <property type="nucleotide sequence ID" value="NZ_BAAATZ010000047.1"/>
</dbReference>
<dbReference type="EMBL" id="BAAATZ010000047">
    <property type="protein sequence ID" value="GAA2738723.1"/>
    <property type="molecule type" value="Genomic_DNA"/>
</dbReference>
<organism evidence="2 3">
    <name type="scientific">Actinocorallia aurantiaca</name>
    <dbReference type="NCBI Taxonomy" id="46204"/>
    <lineage>
        <taxon>Bacteria</taxon>
        <taxon>Bacillati</taxon>
        <taxon>Actinomycetota</taxon>
        <taxon>Actinomycetes</taxon>
        <taxon>Streptosporangiales</taxon>
        <taxon>Thermomonosporaceae</taxon>
        <taxon>Actinocorallia</taxon>
    </lineage>
</organism>
<feature type="signal peptide" evidence="1">
    <location>
        <begin position="1"/>
        <end position="19"/>
    </location>
</feature>